<dbReference type="EMBL" id="KX700429">
    <property type="protein sequence ID" value="APD74385.1"/>
    <property type="molecule type" value="Genomic_DNA"/>
</dbReference>
<keyword evidence="8" id="KW-0449">Lipoprotein</keyword>
<dbReference type="InterPro" id="IPR025932">
    <property type="entry name" value="Trypano_VSG_B_N_dom"/>
</dbReference>
<feature type="chain" id="PRO_5012949755" evidence="10">
    <location>
        <begin position="27"/>
        <end position="312"/>
    </location>
</feature>
<keyword evidence="5 10" id="KW-0732">Signal</keyword>
<keyword evidence="3" id="KW-1003">Cell membrane</keyword>
<keyword evidence="7" id="KW-0325">Glycoprotein</keyword>
<evidence type="ECO:0000256" key="10">
    <source>
        <dbReference type="SAM" id="SignalP"/>
    </source>
</evidence>
<evidence type="ECO:0000256" key="2">
    <source>
        <dbReference type="ARBA" id="ARBA00004609"/>
    </source>
</evidence>
<sequence>MRSYTRYFLTFLYIIKLLIPGAEVEAATSAVESAAEYRTVCKLIMLAQSNPEPLTADGSIATDAFEIEKLNMTAASAEWRAKFGDGGESHSLAASKGNYTNKDFESYWSQKWTKWLKAAKATYPNDDNKKWLEQNPAPKQGAPQTATAKQLAVYAEEAAALATAYANGADPQEIKAALRTALYGDTKKGTDGLPTLQTPREANRADHDCKGTKDGNNLAYDVLCLCAGKAAGISKGCTHTQLTTGWTTGATNVEQTTKKLLGNCAEVSQPEATAAKIATAIGNLEQMIGGYHDDAAKNQIPVEVSRHPLQRR</sequence>
<proteinExistence type="predicted"/>
<protein>
    <submittedName>
        <fullName evidence="12">Variant surface glycoprotein 1125.2987</fullName>
    </submittedName>
</protein>
<evidence type="ECO:0000256" key="1">
    <source>
        <dbReference type="ARBA" id="ARBA00002523"/>
    </source>
</evidence>
<dbReference type="VEuPathDB" id="TriTrypDB:Tb427_000556900"/>
<comment type="function">
    <text evidence="1">VSG forms a coat on the surface of the parasite. The trypanosome evades the immune response of the host by expressing a series of antigenically distinct VSGs from an estimated 1000 VSG genes.</text>
</comment>
<feature type="region of interest" description="Disordered" evidence="9">
    <location>
        <begin position="189"/>
        <end position="208"/>
    </location>
</feature>
<evidence type="ECO:0000259" key="11">
    <source>
        <dbReference type="Pfam" id="PF13206"/>
    </source>
</evidence>
<evidence type="ECO:0000256" key="8">
    <source>
        <dbReference type="ARBA" id="ARBA00023288"/>
    </source>
</evidence>
<reference evidence="12" key="1">
    <citation type="submission" date="2016-08" db="EMBL/GenBank/DDBJ databases">
        <title>VSG repertoire of Trypanosoma brucei EATRO 1125.</title>
        <authorList>
            <person name="Cross G.A."/>
        </authorList>
    </citation>
    <scope>NUCLEOTIDE SEQUENCE</scope>
    <source>
        <strain evidence="12">EATRO 1125</strain>
    </source>
</reference>
<feature type="signal peptide" evidence="10">
    <location>
        <begin position="1"/>
        <end position="26"/>
    </location>
</feature>
<dbReference type="GO" id="GO:0005886">
    <property type="term" value="C:plasma membrane"/>
    <property type="evidence" value="ECO:0007669"/>
    <property type="project" value="UniProtKB-SubCell"/>
</dbReference>
<evidence type="ECO:0000313" key="12">
    <source>
        <dbReference type="EMBL" id="APD74385.1"/>
    </source>
</evidence>
<evidence type="ECO:0000256" key="9">
    <source>
        <dbReference type="SAM" id="MobiDB-lite"/>
    </source>
</evidence>
<dbReference type="Pfam" id="PF13206">
    <property type="entry name" value="VSG_B"/>
    <property type="match status" value="1"/>
</dbReference>
<keyword evidence="4" id="KW-0336">GPI-anchor</keyword>
<evidence type="ECO:0000256" key="7">
    <source>
        <dbReference type="ARBA" id="ARBA00023180"/>
    </source>
</evidence>
<comment type="subcellular location">
    <subcellularLocation>
        <location evidence="2">Cell membrane</location>
        <topology evidence="2">Lipid-anchor</topology>
        <topology evidence="2">GPI-anchor</topology>
    </subcellularLocation>
</comment>
<dbReference type="VEuPathDB" id="TriTrypDB:Tb11.0750"/>
<feature type="domain" description="Trypanosome variant surface glycoprotein B-type N-terminal" evidence="11">
    <location>
        <begin position="25"/>
        <end position="299"/>
    </location>
</feature>
<evidence type="ECO:0000256" key="6">
    <source>
        <dbReference type="ARBA" id="ARBA00023136"/>
    </source>
</evidence>
<accession>A0A1J0R944</accession>
<organism evidence="12">
    <name type="scientific">Trypanosoma brucei</name>
    <dbReference type="NCBI Taxonomy" id="5691"/>
    <lineage>
        <taxon>Eukaryota</taxon>
        <taxon>Discoba</taxon>
        <taxon>Euglenozoa</taxon>
        <taxon>Kinetoplastea</taxon>
        <taxon>Metakinetoplastina</taxon>
        <taxon>Trypanosomatida</taxon>
        <taxon>Trypanosomatidae</taxon>
        <taxon>Trypanosoma</taxon>
    </lineage>
</organism>
<dbReference type="AlphaFoldDB" id="A0A1J0R944"/>
<name>A0A1J0R944_9TRYP</name>
<dbReference type="GO" id="GO:0098552">
    <property type="term" value="C:side of membrane"/>
    <property type="evidence" value="ECO:0007669"/>
    <property type="project" value="UniProtKB-KW"/>
</dbReference>
<evidence type="ECO:0000256" key="4">
    <source>
        <dbReference type="ARBA" id="ARBA00022622"/>
    </source>
</evidence>
<evidence type="ECO:0000256" key="5">
    <source>
        <dbReference type="ARBA" id="ARBA00022729"/>
    </source>
</evidence>
<keyword evidence="6" id="KW-0472">Membrane</keyword>
<evidence type="ECO:0000256" key="3">
    <source>
        <dbReference type="ARBA" id="ARBA00022475"/>
    </source>
</evidence>